<dbReference type="SUPFAM" id="SSF57667">
    <property type="entry name" value="beta-beta-alpha zinc fingers"/>
    <property type="match status" value="1"/>
</dbReference>
<feature type="compositionally biased region" description="Basic and acidic residues" evidence="7">
    <location>
        <begin position="1275"/>
        <end position="1348"/>
    </location>
</feature>
<proteinExistence type="predicted"/>
<reference evidence="11" key="1">
    <citation type="submission" date="2021-10" db="EMBL/GenBank/DDBJ databases">
        <title>Tropical sea cucumber genome reveals ecological adaptation and Cuvierian tubules defense mechanism.</title>
        <authorList>
            <person name="Chen T."/>
        </authorList>
    </citation>
    <scope>NUCLEOTIDE SEQUENCE</scope>
    <source>
        <strain evidence="11">Nanhai2018</strain>
        <tissue evidence="11">Muscle</tissue>
    </source>
</reference>
<dbReference type="InterPro" id="IPR013087">
    <property type="entry name" value="Znf_C2H2_type"/>
</dbReference>
<feature type="compositionally biased region" description="Pro residues" evidence="7">
    <location>
        <begin position="159"/>
        <end position="169"/>
    </location>
</feature>
<dbReference type="PROSITE" id="PS50157">
    <property type="entry name" value="ZINC_FINGER_C2H2_2"/>
    <property type="match status" value="1"/>
</dbReference>
<keyword evidence="8" id="KW-0472">Membrane</keyword>
<feature type="compositionally biased region" description="Basic and acidic residues" evidence="7">
    <location>
        <begin position="174"/>
        <end position="183"/>
    </location>
</feature>
<feature type="compositionally biased region" description="Acidic residues" evidence="7">
    <location>
        <begin position="669"/>
        <end position="678"/>
    </location>
</feature>
<feature type="compositionally biased region" description="Basic and acidic residues" evidence="7">
    <location>
        <begin position="1393"/>
        <end position="1405"/>
    </location>
</feature>
<feature type="compositionally biased region" description="Polar residues" evidence="7">
    <location>
        <begin position="132"/>
        <end position="151"/>
    </location>
</feature>
<dbReference type="PROSITE" id="PS00028">
    <property type="entry name" value="ZINC_FINGER_C2H2_1"/>
    <property type="match status" value="1"/>
</dbReference>
<sequence>MENQNNRNVTRENEDRFLFKKPAVPLFPAAASSAMGPGANASDEKSNLMKQESMRPGQPFWKMMTQSDKSPLHSVNQGESGPSLGMGNNQNIGIGSDGGGPFRRNFRGAGELPPFIPPRDGPPMNPFLRDLPNSQPHMEGSNNRSIQQTFDYNHGVPGPGGPNGPPGPFMGPRDIPEGGRPPEPRPLMEVTIPNPAALFQKLHAKLDKKDDPSPGRDPRQQGQRQSPRQRNDSQRRQPGPSNRPGDQGKQKGSPDKGGKTQNEAWNRGLKRMAELKNQTIQREQVAKKKKTETNTNKKGTEPKSMEPPVLEYDAESLKLMDAIAQGSQQHQLQLVKAIGIKETFTGRAFIPWMCYICDTETWTWQVGAGCHQLDADCHQSDAGCHQLGASCCQLYAGCRQLDAGCRQLGAVAISWMLVAVSWMLVAVSWMLVAIRVSFSIGAMGKTDSEGGTTTGSNSSSTPTSPALAEAVSNKKGMFECKPCSRFFLQRERMQNHMKSEGHMKRENFLKQRYGNSWLDYHWYNQAKRTERRDAEPQGIAFVLPVSGYFCKLCSRFYNSEITAKDVHCRQIGHIDKVKEWDRQQLTKKEAIKLKLNVTEIETAVQKKEELASRISRWSRPKLSSNSAEVVVVDSDPEDESDKKNKDGKERGKIGANSNTRKEVPKTKDEDLEEGELSEAEVLRMEKQQQEDRIKEEWMKREAKKREKEQKEKEQRERERKEKEAKERKEREAREEKIRKAKEEKEKREREKLEREKMLKKLQEEKRQLEQKKKEFQQQVERERKEKEEKERLEKEAREKQEKARKLQEEQEKKLRETRMREMLELETRIRQQEKRERDLLEERVQLGKILALNAGTPDRAFIERDMRDKEIRGKVVREQLDKDIKKLEELKRLQLKQVAPDITAREEDTRAKVEAEMKKAEEKRLREERLKEVEKRERELQEIEKREQERQKIEEKERELLEIEMRDKARREQELQERREQELFAIRELERKARLEEEMEARRQHEMQARREQEMRVRQEQEMKARQEQEMKARQEQEMQARHEQEMQASRKQEMKARQEQEMQARLEQEMKVRQEQEMKTRQEQEMKARQEQEMQARREMEMQARREEEMQARQEQEMLRMREQEILARREQDIQAWQVREAQMVAEGVSEVDILQQRHVFQQQLEEKYAREGPLPVGDVTREATNLEMEREIFLSELRQKARGELMMKAMQLQREGLTDAEIQELMVREEEIMKQRIFEEMQRRGFADAGVPPGHVGAREIDPTSEQGMAFGGDERDQQDGRRDREWSLREQEMIERERRSRDREMRQRSPERDYDERDNMRYIEEAGGRSIEGGRDDTLRYDRDYPPSPDNYDEDDDYYSDEGSYEEGDVGDEYDNVQGDEDERLLGINRDGRGVVSRRDIVPRQGRPPLQRTGDRRRRRKRGGRGQRRRQGRGGAARRGR</sequence>
<evidence type="ECO:0000256" key="5">
    <source>
        <dbReference type="ARBA" id="ARBA00023242"/>
    </source>
</evidence>
<feature type="region of interest" description="Disordered" evidence="7">
    <location>
        <begin position="998"/>
        <end position="1068"/>
    </location>
</feature>
<evidence type="ECO:0000256" key="1">
    <source>
        <dbReference type="ARBA" id="ARBA00004123"/>
    </source>
</evidence>
<evidence type="ECO:0000256" key="8">
    <source>
        <dbReference type="SAM" id="Phobius"/>
    </source>
</evidence>
<dbReference type="GO" id="GO:0005634">
    <property type="term" value="C:nucleus"/>
    <property type="evidence" value="ECO:0007669"/>
    <property type="project" value="UniProtKB-SubCell"/>
</dbReference>
<evidence type="ECO:0000256" key="2">
    <source>
        <dbReference type="ARBA" id="ARBA00022723"/>
    </source>
</evidence>
<evidence type="ECO:0000256" key="7">
    <source>
        <dbReference type="SAM" id="MobiDB-lite"/>
    </source>
</evidence>
<feature type="region of interest" description="Disordered" evidence="7">
    <location>
        <begin position="31"/>
        <end position="101"/>
    </location>
</feature>
<feature type="compositionally biased region" description="Basic and acidic residues" evidence="7">
    <location>
        <begin position="659"/>
        <end position="668"/>
    </location>
</feature>
<keyword evidence="8" id="KW-0812">Transmembrane</keyword>
<dbReference type="PANTHER" id="PTHR48176:SF1">
    <property type="entry name" value="DDRGK DOMAIN-CONTAINING PROTEIN 1"/>
    <property type="match status" value="1"/>
</dbReference>
<feature type="region of interest" description="Disordered" evidence="7">
    <location>
        <begin position="625"/>
        <end position="812"/>
    </location>
</feature>
<dbReference type="PANTHER" id="PTHR48176">
    <property type="entry name" value="DDRGK DOMAIN-CONTAINING PROTEIN 1"/>
    <property type="match status" value="1"/>
</dbReference>
<evidence type="ECO:0000259" key="10">
    <source>
        <dbReference type="PROSITE" id="PS50171"/>
    </source>
</evidence>
<feature type="compositionally biased region" description="Basic residues" evidence="7">
    <location>
        <begin position="1418"/>
        <end position="1444"/>
    </location>
</feature>
<keyword evidence="3 6" id="KW-0863">Zinc-finger</keyword>
<dbReference type="InterPro" id="IPR036236">
    <property type="entry name" value="Znf_C2H2_sf"/>
</dbReference>
<dbReference type="GO" id="GO:0003676">
    <property type="term" value="F:nucleic acid binding"/>
    <property type="evidence" value="ECO:0007669"/>
    <property type="project" value="InterPro"/>
</dbReference>
<evidence type="ECO:0000256" key="4">
    <source>
        <dbReference type="ARBA" id="ARBA00022833"/>
    </source>
</evidence>
<comment type="subcellular location">
    <subcellularLocation>
        <location evidence="1">Nucleus</location>
    </subcellularLocation>
</comment>
<dbReference type="GO" id="GO:0044389">
    <property type="term" value="F:ubiquitin-like protein ligase binding"/>
    <property type="evidence" value="ECO:0007669"/>
    <property type="project" value="TreeGrafter"/>
</dbReference>
<feature type="compositionally biased region" description="Acidic residues" evidence="7">
    <location>
        <begin position="1354"/>
        <end position="1386"/>
    </location>
</feature>
<evidence type="ECO:0000313" key="12">
    <source>
        <dbReference type="Proteomes" id="UP001152320"/>
    </source>
</evidence>
<feature type="domain" description="C2H2-type" evidence="9">
    <location>
        <begin position="478"/>
        <end position="507"/>
    </location>
</feature>
<feature type="region of interest" description="Disordered" evidence="7">
    <location>
        <begin position="132"/>
        <end position="262"/>
    </location>
</feature>
<feature type="compositionally biased region" description="Low complexity" evidence="7">
    <location>
        <begin position="31"/>
        <end position="41"/>
    </location>
</feature>
<feature type="compositionally biased region" description="Polar residues" evidence="7">
    <location>
        <begin position="64"/>
        <end position="93"/>
    </location>
</feature>
<feature type="region of interest" description="Disordered" evidence="7">
    <location>
        <begin position="280"/>
        <end position="307"/>
    </location>
</feature>
<protein>
    <submittedName>
        <fullName evidence="11">S-antigen protein</fullName>
    </submittedName>
</protein>
<keyword evidence="4" id="KW-0862">Zinc</keyword>
<keyword evidence="2" id="KW-0479">Metal-binding</keyword>
<evidence type="ECO:0000313" key="11">
    <source>
        <dbReference type="EMBL" id="KAJ8038658.1"/>
    </source>
</evidence>
<feature type="transmembrane region" description="Helical" evidence="8">
    <location>
        <begin position="408"/>
        <end position="434"/>
    </location>
</feature>
<dbReference type="GO" id="GO:0008270">
    <property type="term" value="F:zinc ion binding"/>
    <property type="evidence" value="ECO:0007669"/>
    <property type="project" value="UniProtKB-KW"/>
</dbReference>
<dbReference type="InterPro" id="IPR003604">
    <property type="entry name" value="Matrin/U1-like-C_Znf_C2H2"/>
</dbReference>
<dbReference type="Proteomes" id="UP001152320">
    <property type="component" value="Chromosome 7"/>
</dbReference>
<keyword evidence="5" id="KW-0539">Nucleus</keyword>
<comment type="caution">
    <text evidence="11">The sequence shown here is derived from an EMBL/GenBank/DDBJ whole genome shotgun (WGS) entry which is preliminary data.</text>
</comment>
<feature type="compositionally biased region" description="Basic and acidic residues" evidence="7">
    <location>
        <begin position="246"/>
        <end position="258"/>
    </location>
</feature>
<dbReference type="InterPro" id="IPR050899">
    <property type="entry name" value="DDRGK_domain-containing"/>
</dbReference>
<dbReference type="Gene3D" id="3.30.160.60">
    <property type="entry name" value="Classic Zinc Finger"/>
    <property type="match status" value="1"/>
</dbReference>
<keyword evidence="8" id="KW-1133">Transmembrane helix</keyword>
<organism evidence="11 12">
    <name type="scientific">Holothuria leucospilota</name>
    <name type="common">Black long sea cucumber</name>
    <name type="synonym">Mertensiothuria leucospilota</name>
    <dbReference type="NCBI Taxonomy" id="206669"/>
    <lineage>
        <taxon>Eukaryota</taxon>
        <taxon>Metazoa</taxon>
        <taxon>Echinodermata</taxon>
        <taxon>Eleutherozoa</taxon>
        <taxon>Echinozoa</taxon>
        <taxon>Holothuroidea</taxon>
        <taxon>Aspidochirotacea</taxon>
        <taxon>Aspidochirotida</taxon>
        <taxon>Holothuriidae</taxon>
        <taxon>Holothuria</taxon>
    </lineage>
</organism>
<evidence type="ECO:0000259" key="9">
    <source>
        <dbReference type="PROSITE" id="PS50157"/>
    </source>
</evidence>
<feature type="compositionally biased region" description="Basic and acidic residues" evidence="7">
    <location>
        <begin position="204"/>
        <end position="219"/>
    </location>
</feature>
<evidence type="ECO:0000256" key="6">
    <source>
        <dbReference type="PROSITE-ProRule" id="PRU00042"/>
    </source>
</evidence>
<feature type="compositionally biased region" description="Low complexity" evidence="7">
    <location>
        <begin position="449"/>
        <end position="464"/>
    </location>
</feature>
<feature type="region of interest" description="Disordered" evidence="7">
    <location>
        <begin position="447"/>
        <end position="466"/>
    </location>
</feature>
<evidence type="ECO:0000256" key="3">
    <source>
        <dbReference type="ARBA" id="ARBA00022771"/>
    </source>
</evidence>
<feature type="domain" description="Matrin-type" evidence="10">
    <location>
        <begin position="548"/>
        <end position="579"/>
    </location>
</feature>
<feature type="compositionally biased region" description="Basic and acidic residues" evidence="7">
    <location>
        <begin position="680"/>
        <end position="812"/>
    </location>
</feature>
<name>A0A9Q1C3N3_HOLLE</name>
<gene>
    <name evidence="11" type="ORF">HOLleu_16144</name>
</gene>
<feature type="region of interest" description="Disordered" evidence="7">
    <location>
        <begin position="1250"/>
        <end position="1444"/>
    </location>
</feature>
<dbReference type="PROSITE" id="PS50171">
    <property type="entry name" value="ZF_MATRIN"/>
    <property type="match status" value="1"/>
</dbReference>
<accession>A0A9Q1C3N3</accession>
<keyword evidence="12" id="KW-1185">Reference proteome</keyword>
<dbReference type="InterPro" id="IPR000690">
    <property type="entry name" value="Matrin/U1-C_Znf_C2H2"/>
</dbReference>
<dbReference type="EMBL" id="JAIZAY010000007">
    <property type="protein sequence ID" value="KAJ8038658.1"/>
    <property type="molecule type" value="Genomic_DNA"/>
</dbReference>
<dbReference type="OrthoDB" id="10072641at2759"/>
<dbReference type="SMART" id="SM00451">
    <property type="entry name" value="ZnF_U1"/>
    <property type="match status" value="2"/>
</dbReference>
<feature type="compositionally biased region" description="Basic and acidic residues" evidence="7">
    <location>
        <begin position="640"/>
        <end position="652"/>
    </location>
</feature>